<evidence type="ECO:0000256" key="1">
    <source>
        <dbReference type="SAM" id="Phobius"/>
    </source>
</evidence>
<evidence type="ECO:0000313" key="3">
    <source>
        <dbReference type="Proteomes" id="UP000652761"/>
    </source>
</evidence>
<evidence type="ECO:0000313" key="2">
    <source>
        <dbReference type="EMBL" id="MQL68748.1"/>
    </source>
</evidence>
<organism evidence="2 3">
    <name type="scientific">Colocasia esculenta</name>
    <name type="common">Wild taro</name>
    <name type="synonym">Arum esculentum</name>
    <dbReference type="NCBI Taxonomy" id="4460"/>
    <lineage>
        <taxon>Eukaryota</taxon>
        <taxon>Viridiplantae</taxon>
        <taxon>Streptophyta</taxon>
        <taxon>Embryophyta</taxon>
        <taxon>Tracheophyta</taxon>
        <taxon>Spermatophyta</taxon>
        <taxon>Magnoliopsida</taxon>
        <taxon>Liliopsida</taxon>
        <taxon>Araceae</taxon>
        <taxon>Aroideae</taxon>
        <taxon>Colocasieae</taxon>
        <taxon>Colocasia</taxon>
    </lineage>
</organism>
<comment type="caution">
    <text evidence="2">The sequence shown here is derived from an EMBL/GenBank/DDBJ whole genome shotgun (WGS) entry which is preliminary data.</text>
</comment>
<proteinExistence type="predicted"/>
<keyword evidence="1" id="KW-0812">Transmembrane</keyword>
<feature type="transmembrane region" description="Helical" evidence="1">
    <location>
        <begin position="171"/>
        <end position="196"/>
    </location>
</feature>
<dbReference type="AlphaFoldDB" id="A0A843T9T8"/>
<protein>
    <submittedName>
        <fullName evidence="2">Uncharacterized protein</fullName>
    </submittedName>
</protein>
<keyword evidence="1" id="KW-1133">Transmembrane helix</keyword>
<dbReference type="EMBL" id="NMUH01000021">
    <property type="protein sequence ID" value="MQL68748.1"/>
    <property type="molecule type" value="Genomic_DNA"/>
</dbReference>
<sequence>MGASHRRTYKKPSSPESQILPFPHLVSAVVSERNHPLALLRCSYVGHRRSLWPSARRFPSPSRFACRCRRSVLRLPIGTPPAAAFRALRHVGTHGIALTVCFALSPHRCRPTPRCSSPPPCISEGRFSSPLLLQEKRWEMDARQKICKTLSSEWVKRHHFLTPVGIASPRCLVAAIVRITAAVCVATVVRIVVIVWSPSSLPVSGVAPSVLPPELHIIAIRREAAT</sequence>
<dbReference type="Proteomes" id="UP000652761">
    <property type="component" value="Unassembled WGS sequence"/>
</dbReference>
<name>A0A843T9T8_COLES</name>
<reference evidence="2" key="1">
    <citation type="submission" date="2017-07" db="EMBL/GenBank/DDBJ databases">
        <title>Taro Niue Genome Assembly and Annotation.</title>
        <authorList>
            <person name="Atibalentja N."/>
            <person name="Keating K."/>
            <person name="Fields C.J."/>
        </authorList>
    </citation>
    <scope>NUCLEOTIDE SEQUENCE</scope>
    <source>
        <strain evidence="2">Niue_2</strain>
        <tissue evidence="2">Leaf</tissue>
    </source>
</reference>
<gene>
    <name evidence="2" type="ORF">Taro_001059</name>
</gene>
<accession>A0A843T9T8</accession>
<keyword evidence="3" id="KW-1185">Reference proteome</keyword>
<keyword evidence="1" id="KW-0472">Membrane</keyword>